<name>A0AAV7S855_PLEWA</name>
<accession>A0AAV7S855</accession>
<organism evidence="2 3">
    <name type="scientific">Pleurodeles waltl</name>
    <name type="common">Iberian ribbed newt</name>
    <dbReference type="NCBI Taxonomy" id="8319"/>
    <lineage>
        <taxon>Eukaryota</taxon>
        <taxon>Metazoa</taxon>
        <taxon>Chordata</taxon>
        <taxon>Craniata</taxon>
        <taxon>Vertebrata</taxon>
        <taxon>Euteleostomi</taxon>
        <taxon>Amphibia</taxon>
        <taxon>Batrachia</taxon>
        <taxon>Caudata</taxon>
        <taxon>Salamandroidea</taxon>
        <taxon>Salamandridae</taxon>
        <taxon>Pleurodelinae</taxon>
        <taxon>Pleurodeles</taxon>
    </lineage>
</organism>
<dbReference type="EMBL" id="JANPWB010000008">
    <property type="protein sequence ID" value="KAJ1160352.1"/>
    <property type="molecule type" value="Genomic_DNA"/>
</dbReference>
<feature type="compositionally biased region" description="Basic residues" evidence="1">
    <location>
        <begin position="99"/>
        <end position="108"/>
    </location>
</feature>
<feature type="region of interest" description="Disordered" evidence="1">
    <location>
        <begin position="1"/>
        <end position="55"/>
    </location>
</feature>
<dbReference type="AlphaFoldDB" id="A0AAV7S855"/>
<reference evidence="2" key="1">
    <citation type="journal article" date="2022" name="bioRxiv">
        <title>Sequencing and chromosome-scale assembly of the giantPleurodeles waltlgenome.</title>
        <authorList>
            <person name="Brown T."/>
            <person name="Elewa A."/>
            <person name="Iarovenko S."/>
            <person name="Subramanian E."/>
            <person name="Araus A.J."/>
            <person name="Petzold A."/>
            <person name="Susuki M."/>
            <person name="Suzuki K.-i.T."/>
            <person name="Hayashi T."/>
            <person name="Toyoda A."/>
            <person name="Oliveira C."/>
            <person name="Osipova E."/>
            <person name="Leigh N.D."/>
            <person name="Simon A."/>
            <person name="Yun M.H."/>
        </authorList>
    </citation>
    <scope>NUCLEOTIDE SEQUENCE</scope>
    <source>
        <strain evidence="2">20211129_DDA</strain>
        <tissue evidence="2">Liver</tissue>
    </source>
</reference>
<keyword evidence="3" id="KW-1185">Reference proteome</keyword>
<feature type="region of interest" description="Disordered" evidence="1">
    <location>
        <begin position="69"/>
        <end position="115"/>
    </location>
</feature>
<proteinExistence type="predicted"/>
<gene>
    <name evidence="2" type="ORF">NDU88_000854</name>
</gene>
<protein>
    <submittedName>
        <fullName evidence="2">Uncharacterized protein</fullName>
    </submittedName>
</protein>
<evidence type="ECO:0000256" key="1">
    <source>
        <dbReference type="SAM" id="MobiDB-lite"/>
    </source>
</evidence>
<comment type="caution">
    <text evidence="2">The sequence shown here is derived from an EMBL/GenBank/DDBJ whole genome shotgun (WGS) entry which is preliminary data.</text>
</comment>
<evidence type="ECO:0000313" key="3">
    <source>
        <dbReference type="Proteomes" id="UP001066276"/>
    </source>
</evidence>
<dbReference type="Proteomes" id="UP001066276">
    <property type="component" value="Chromosome 4_2"/>
</dbReference>
<evidence type="ECO:0000313" key="2">
    <source>
        <dbReference type="EMBL" id="KAJ1160352.1"/>
    </source>
</evidence>
<sequence length="174" mass="18903">MSRPDGHGGPNSDRSRKHTEEAPAQQSARRGRWSMENGVVGARSQKKGREGGARVRTGLFPLARALRSETESGRLCASGTGAPRLLSPPGWGAGDPAHLHRPPTRRGTRNMPPPSPTTTDQFLNIFNFAFKCALIAKPLKENLTVEGSHRARTDFTPRVRANGQSSVYVGPHTY</sequence>